<sequence>MVEDRLIKPSLVELKRVVDTLRIIDEEALHQGLGLARVHLQMAFGQQHFCLLKLMYCCLFILESFQSHELKINLQQKR</sequence>
<protein>
    <submittedName>
        <fullName evidence="1">Uncharacterized protein</fullName>
    </submittedName>
</protein>
<accession>A0AAN8ZR23</accession>
<proteinExistence type="predicted"/>
<organism evidence="1 2">
    <name type="scientific">Dillenia turbinata</name>
    <dbReference type="NCBI Taxonomy" id="194707"/>
    <lineage>
        <taxon>Eukaryota</taxon>
        <taxon>Viridiplantae</taxon>
        <taxon>Streptophyta</taxon>
        <taxon>Embryophyta</taxon>
        <taxon>Tracheophyta</taxon>
        <taxon>Spermatophyta</taxon>
        <taxon>Magnoliopsida</taxon>
        <taxon>eudicotyledons</taxon>
        <taxon>Gunneridae</taxon>
        <taxon>Pentapetalae</taxon>
        <taxon>Dilleniales</taxon>
        <taxon>Dilleniaceae</taxon>
        <taxon>Dillenia</taxon>
    </lineage>
</organism>
<evidence type="ECO:0000313" key="2">
    <source>
        <dbReference type="Proteomes" id="UP001370490"/>
    </source>
</evidence>
<name>A0AAN8ZR23_9MAGN</name>
<dbReference type="AlphaFoldDB" id="A0AAN8ZR23"/>
<dbReference type="EMBL" id="JBAMMX010000002">
    <property type="protein sequence ID" value="KAK6946502.1"/>
    <property type="molecule type" value="Genomic_DNA"/>
</dbReference>
<reference evidence="1 2" key="1">
    <citation type="submission" date="2023-12" db="EMBL/GenBank/DDBJ databases">
        <title>A high-quality genome assembly for Dillenia turbinata (Dilleniales).</title>
        <authorList>
            <person name="Chanderbali A."/>
        </authorList>
    </citation>
    <scope>NUCLEOTIDE SEQUENCE [LARGE SCALE GENOMIC DNA]</scope>
    <source>
        <strain evidence="1">LSX21</strain>
        <tissue evidence="1">Leaf</tissue>
    </source>
</reference>
<evidence type="ECO:0000313" key="1">
    <source>
        <dbReference type="EMBL" id="KAK6946502.1"/>
    </source>
</evidence>
<keyword evidence="2" id="KW-1185">Reference proteome</keyword>
<gene>
    <name evidence="1" type="ORF">RJ641_014046</name>
</gene>
<dbReference type="Proteomes" id="UP001370490">
    <property type="component" value="Unassembled WGS sequence"/>
</dbReference>
<comment type="caution">
    <text evidence="1">The sequence shown here is derived from an EMBL/GenBank/DDBJ whole genome shotgun (WGS) entry which is preliminary data.</text>
</comment>